<name>A0ABT2HVV7_9MICO</name>
<comment type="caution">
    <text evidence="1">The sequence shown here is derived from an EMBL/GenBank/DDBJ whole genome shotgun (WGS) entry which is preliminary data.</text>
</comment>
<proteinExistence type="predicted"/>
<dbReference type="EMBL" id="JALXSQ010000009">
    <property type="protein sequence ID" value="MCT2042452.1"/>
    <property type="molecule type" value="Genomic_DNA"/>
</dbReference>
<gene>
    <name evidence="1" type="ORF">M3D15_03755</name>
</gene>
<accession>A0ABT2HVV7</accession>
<dbReference type="RefSeq" id="WP_260103965.1">
    <property type="nucleotide sequence ID" value="NZ_JALXSQ010000009.1"/>
</dbReference>
<evidence type="ECO:0000313" key="2">
    <source>
        <dbReference type="Proteomes" id="UP001525379"/>
    </source>
</evidence>
<protein>
    <submittedName>
        <fullName evidence="1">Uncharacterized protein</fullName>
    </submittedName>
</protein>
<keyword evidence="2" id="KW-1185">Reference proteome</keyword>
<reference evidence="1 2" key="1">
    <citation type="submission" date="2022-04" db="EMBL/GenBank/DDBJ databases">
        <title>Human microbiome associated bacterial genomes.</title>
        <authorList>
            <person name="Sandstrom S."/>
            <person name="Salamzade R."/>
            <person name="Kalan L.R."/>
        </authorList>
    </citation>
    <scope>NUCLEOTIDE SEQUENCE [LARGE SCALE GENOMIC DNA]</scope>
    <source>
        <strain evidence="2">p3-SID1799</strain>
    </source>
</reference>
<organism evidence="1 2">
    <name type="scientific">Pseudoclavibacter albus</name>
    <dbReference type="NCBI Taxonomy" id="272241"/>
    <lineage>
        <taxon>Bacteria</taxon>
        <taxon>Bacillati</taxon>
        <taxon>Actinomycetota</taxon>
        <taxon>Actinomycetes</taxon>
        <taxon>Micrococcales</taxon>
        <taxon>Microbacteriaceae</taxon>
        <taxon>Pseudoclavibacter</taxon>
    </lineage>
</organism>
<evidence type="ECO:0000313" key="1">
    <source>
        <dbReference type="EMBL" id="MCT2042452.1"/>
    </source>
</evidence>
<dbReference type="Proteomes" id="UP001525379">
    <property type="component" value="Unassembled WGS sequence"/>
</dbReference>
<sequence length="82" mass="9398">MRESKERGGRVALRQRLQMPPHAASEVFFIDDDKRRHGKPSIKTRLQHIAQAREDLLESAGLIFWRHKAASAARGSQPLIDR</sequence>